<dbReference type="InterPro" id="IPR016181">
    <property type="entry name" value="Acyl_CoA_acyltransferase"/>
</dbReference>
<dbReference type="EMBL" id="RCZG01000002">
    <property type="protein sequence ID" value="TPG35843.1"/>
    <property type="molecule type" value="Genomic_DNA"/>
</dbReference>
<dbReference type="RefSeq" id="WP_140689171.1">
    <property type="nucleotide sequence ID" value="NZ_RCZG01000002.1"/>
</dbReference>
<dbReference type="PROSITE" id="PS51186">
    <property type="entry name" value="GNAT"/>
    <property type="match status" value="1"/>
</dbReference>
<organism evidence="2 3">
    <name type="scientific">Mycolicibacterium hodleri</name>
    <dbReference type="NCBI Taxonomy" id="49897"/>
    <lineage>
        <taxon>Bacteria</taxon>
        <taxon>Bacillati</taxon>
        <taxon>Actinomycetota</taxon>
        <taxon>Actinomycetes</taxon>
        <taxon>Mycobacteriales</taxon>
        <taxon>Mycobacteriaceae</taxon>
        <taxon>Mycolicibacterium</taxon>
    </lineage>
</organism>
<keyword evidence="3" id="KW-1185">Reference proteome</keyword>
<gene>
    <name evidence="2" type="ORF">EAH80_07290</name>
</gene>
<dbReference type="SUPFAM" id="SSF55729">
    <property type="entry name" value="Acyl-CoA N-acyltransferases (Nat)"/>
    <property type="match status" value="1"/>
</dbReference>
<dbReference type="AlphaFoldDB" id="A0A502EDS0"/>
<reference evidence="2 3" key="1">
    <citation type="journal article" date="2019" name="Environ. Microbiol.">
        <title>Species interactions and distinct microbial communities in high Arctic permafrost affected cryosols are associated with the CH4 and CO2 gas fluxes.</title>
        <authorList>
            <person name="Altshuler I."/>
            <person name="Hamel J."/>
            <person name="Turney S."/>
            <person name="Magnuson E."/>
            <person name="Levesque R."/>
            <person name="Greer C."/>
            <person name="Whyte L.G."/>
        </authorList>
    </citation>
    <scope>NUCLEOTIDE SEQUENCE [LARGE SCALE GENOMIC DNA]</scope>
    <source>
        <strain evidence="2 3">S5.20</strain>
    </source>
</reference>
<dbReference type="Proteomes" id="UP000320095">
    <property type="component" value="Unassembled WGS sequence"/>
</dbReference>
<dbReference type="InterPro" id="IPR000182">
    <property type="entry name" value="GNAT_dom"/>
</dbReference>
<accession>A0A502EDS0</accession>
<dbReference type="GO" id="GO:0016747">
    <property type="term" value="F:acyltransferase activity, transferring groups other than amino-acyl groups"/>
    <property type="evidence" value="ECO:0007669"/>
    <property type="project" value="InterPro"/>
</dbReference>
<name>A0A502EDS0_9MYCO</name>
<sequence>MDVPDVVRLAVDSELFSADDAPVVETMLAEYFGGKNATGHVCVIATEEHHGPVAVAYYEPATATDGTWYLTMIAVRLDRQRHGCGGKVLQHVEDDLRSNQQRILLVETSGLPEFARARGFYRKSGYDETARVRDYYAAGDDMVLFYKALAASAPAQ</sequence>
<dbReference type="Pfam" id="PF13508">
    <property type="entry name" value="Acetyltransf_7"/>
    <property type="match status" value="1"/>
</dbReference>
<protein>
    <submittedName>
        <fullName evidence="2">N-acetyltransferase</fullName>
    </submittedName>
</protein>
<dbReference type="Gene3D" id="3.40.630.30">
    <property type="match status" value="1"/>
</dbReference>
<evidence type="ECO:0000259" key="1">
    <source>
        <dbReference type="PROSITE" id="PS51186"/>
    </source>
</evidence>
<comment type="caution">
    <text evidence="2">The sequence shown here is derived from an EMBL/GenBank/DDBJ whole genome shotgun (WGS) entry which is preliminary data.</text>
</comment>
<evidence type="ECO:0000313" key="2">
    <source>
        <dbReference type="EMBL" id="TPG35843.1"/>
    </source>
</evidence>
<evidence type="ECO:0000313" key="3">
    <source>
        <dbReference type="Proteomes" id="UP000320095"/>
    </source>
</evidence>
<dbReference type="OrthoDB" id="572496at2"/>
<keyword evidence="2" id="KW-0808">Transferase</keyword>
<proteinExistence type="predicted"/>
<feature type="domain" description="N-acetyltransferase" evidence="1">
    <location>
        <begin position="1"/>
        <end position="150"/>
    </location>
</feature>
<dbReference type="CDD" id="cd04301">
    <property type="entry name" value="NAT_SF"/>
    <property type="match status" value="1"/>
</dbReference>